<comment type="caution">
    <text evidence="2">The sequence shown here is derived from an EMBL/GenBank/DDBJ whole genome shotgun (WGS) entry which is preliminary data.</text>
</comment>
<keyword evidence="3" id="KW-1185">Reference proteome</keyword>
<dbReference type="EMBL" id="BMID01000001">
    <property type="protein sequence ID" value="GFZ96742.1"/>
    <property type="molecule type" value="Genomic_DNA"/>
</dbReference>
<evidence type="ECO:0008006" key="4">
    <source>
        <dbReference type="Google" id="ProtNLM"/>
    </source>
</evidence>
<keyword evidence="1" id="KW-0812">Transmembrane</keyword>
<evidence type="ECO:0000313" key="2">
    <source>
        <dbReference type="EMBL" id="GFZ96742.1"/>
    </source>
</evidence>
<keyword evidence="1" id="KW-1133">Transmembrane helix</keyword>
<feature type="transmembrane region" description="Helical" evidence="1">
    <location>
        <begin position="35"/>
        <end position="56"/>
    </location>
</feature>
<dbReference type="RefSeq" id="WP_188640815.1">
    <property type="nucleotide sequence ID" value="NZ_BMID01000001.1"/>
</dbReference>
<proteinExistence type="predicted"/>
<gene>
    <name evidence="2" type="ORF">GCM10010923_00720</name>
</gene>
<accession>A0ABQ1F247</accession>
<evidence type="ECO:0000256" key="1">
    <source>
        <dbReference type="SAM" id="Phobius"/>
    </source>
</evidence>
<dbReference type="Proteomes" id="UP000603317">
    <property type="component" value="Unassembled WGS sequence"/>
</dbReference>
<name>A0ABQ1F247_9SPHN</name>
<evidence type="ECO:0000313" key="3">
    <source>
        <dbReference type="Proteomes" id="UP000603317"/>
    </source>
</evidence>
<protein>
    <recommendedName>
        <fullName evidence="4">LPS export ABC transporter periplasmic protein LptC</fullName>
    </recommendedName>
</protein>
<reference evidence="3" key="1">
    <citation type="journal article" date="2019" name="Int. J. Syst. Evol. Microbiol.">
        <title>The Global Catalogue of Microorganisms (GCM) 10K type strain sequencing project: providing services to taxonomists for standard genome sequencing and annotation.</title>
        <authorList>
            <consortium name="The Broad Institute Genomics Platform"/>
            <consortium name="The Broad Institute Genome Sequencing Center for Infectious Disease"/>
            <person name="Wu L."/>
            <person name="Ma J."/>
        </authorList>
    </citation>
    <scope>NUCLEOTIDE SEQUENCE [LARGE SCALE GENOMIC DNA]</scope>
    <source>
        <strain evidence="3">CGMCC 1.15297</strain>
    </source>
</reference>
<organism evidence="2 3">
    <name type="scientific">Blastomonas marina</name>
    <dbReference type="NCBI Taxonomy" id="1867408"/>
    <lineage>
        <taxon>Bacteria</taxon>
        <taxon>Pseudomonadati</taxon>
        <taxon>Pseudomonadota</taxon>
        <taxon>Alphaproteobacteria</taxon>
        <taxon>Sphingomonadales</taxon>
        <taxon>Sphingomonadaceae</taxon>
        <taxon>Blastomonas</taxon>
    </lineage>
</organism>
<sequence>MPRAVANSSRAADRARAARQEWAQPGGFHDRLVKLLGWALPAAAGAVAAVMILSPIAPRNEISFLLDRNKVAVTDQRLRVEDAIYRGADAQNRPFSLVAESASQRSATVPEVEMRGLVAKILLDDGPAELSAPDALFDIEDSRVDVDGTVRFTASDGYTLSATGISIDLIDQIVTGTGGVSGVIPAGTFSAGSMRVDLQARTLRLSGRAKFRMVPGRLRTP</sequence>
<keyword evidence="1" id="KW-0472">Membrane</keyword>